<feature type="region of interest" description="Disordered" evidence="1">
    <location>
        <begin position="7"/>
        <end position="28"/>
    </location>
</feature>
<gene>
    <name evidence="3" type="ORF">KOF26_00470</name>
</gene>
<organism evidence="3 4">
    <name type="scientific">Sphingomonas quercus</name>
    <dbReference type="NCBI Taxonomy" id="2842451"/>
    <lineage>
        <taxon>Bacteria</taxon>
        <taxon>Pseudomonadati</taxon>
        <taxon>Pseudomonadota</taxon>
        <taxon>Alphaproteobacteria</taxon>
        <taxon>Sphingomonadales</taxon>
        <taxon>Sphingomonadaceae</taxon>
        <taxon>Sphingomonas</taxon>
    </lineage>
</organism>
<evidence type="ECO:0000259" key="2">
    <source>
        <dbReference type="Pfam" id="PF07238"/>
    </source>
</evidence>
<keyword evidence="4" id="KW-1185">Reference proteome</keyword>
<evidence type="ECO:0000313" key="4">
    <source>
        <dbReference type="Proteomes" id="UP000776276"/>
    </source>
</evidence>
<dbReference type="InterPro" id="IPR009875">
    <property type="entry name" value="PilZ_domain"/>
</dbReference>
<dbReference type="Proteomes" id="UP000776276">
    <property type="component" value="Unassembled WGS sequence"/>
</dbReference>
<evidence type="ECO:0000256" key="1">
    <source>
        <dbReference type="SAM" id="MobiDB-lite"/>
    </source>
</evidence>
<dbReference type="EMBL" id="JAHKRT010000001">
    <property type="protein sequence ID" value="MBU3076324.1"/>
    <property type="molecule type" value="Genomic_DNA"/>
</dbReference>
<feature type="domain" description="PilZ" evidence="2">
    <location>
        <begin position="32"/>
        <end position="113"/>
    </location>
</feature>
<comment type="caution">
    <text evidence="3">The sequence shown here is derived from an EMBL/GenBank/DDBJ whole genome shotgun (WGS) entry which is preliminary data.</text>
</comment>
<proteinExistence type="predicted"/>
<protein>
    <submittedName>
        <fullName evidence="3">PilZ domain-containing protein</fullName>
    </submittedName>
</protein>
<name>A0ABS6BDT3_9SPHN</name>
<dbReference type="RefSeq" id="WP_216318300.1">
    <property type="nucleotide sequence ID" value="NZ_JAHKRT010000001.1"/>
</dbReference>
<evidence type="ECO:0000313" key="3">
    <source>
        <dbReference type="EMBL" id="MBU3076324.1"/>
    </source>
</evidence>
<sequence>MEDLRLLGSDAGDGGGSEVVDNGGAPDKGWQRASVRESMLLLANLRAEADPGAAPLSIRVRNLSAGGLMAECERCFVRGERVAVELRGIGAVTGVVAWAGNGRMGIAFDRAVDPKATRRPVGGSMMTSKIVVAHDGRRPGLR</sequence>
<reference evidence="3 4" key="1">
    <citation type="submission" date="2021-06" db="EMBL/GenBank/DDBJ databases">
        <title>Sphingomonas sp. XMGL2, whole genome shotgun sequencing project.</title>
        <authorList>
            <person name="Zhao G."/>
            <person name="Shen L."/>
        </authorList>
    </citation>
    <scope>NUCLEOTIDE SEQUENCE [LARGE SCALE GENOMIC DNA]</scope>
    <source>
        <strain evidence="3 4">XMGL2</strain>
    </source>
</reference>
<accession>A0ABS6BDT3</accession>
<dbReference type="Pfam" id="PF07238">
    <property type="entry name" value="PilZ"/>
    <property type="match status" value="1"/>
</dbReference>